<dbReference type="Pfam" id="PF07534">
    <property type="entry name" value="TLD"/>
    <property type="match status" value="1"/>
</dbReference>
<dbReference type="GO" id="GO:0051260">
    <property type="term" value="P:protein homooligomerization"/>
    <property type="evidence" value="ECO:0007669"/>
    <property type="project" value="InterPro"/>
</dbReference>
<dbReference type="InterPro" id="IPR000210">
    <property type="entry name" value="BTB/POZ_dom"/>
</dbReference>
<dbReference type="EMBL" id="CAJOBC010041724">
    <property type="protein sequence ID" value="CAF4145824.1"/>
    <property type="molecule type" value="Genomic_DNA"/>
</dbReference>
<evidence type="ECO:0000313" key="4">
    <source>
        <dbReference type="EMBL" id="CAF4145824.1"/>
    </source>
</evidence>
<comment type="caution">
    <text evidence="3">The sequence shown here is derived from an EMBL/GenBank/DDBJ whole genome shotgun (WGS) entry which is preliminary data.</text>
</comment>
<keyword evidence="5" id="KW-1185">Reference proteome</keyword>
<dbReference type="SUPFAM" id="SSF54695">
    <property type="entry name" value="POZ domain"/>
    <property type="match status" value="1"/>
</dbReference>
<dbReference type="PROSITE" id="PS51886">
    <property type="entry name" value="TLDC"/>
    <property type="match status" value="1"/>
</dbReference>
<dbReference type="SMART" id="SM00225">
    <property type="entry name" value="BTB"/>
    <property type="match status" value="1"/>
</dbReference>
<sequence>MLALRMACSTDVCEIKELLKQRDGLNEVKPLISELRKQLKEIHSKLDKFNNYVKKLDALNEAAIIVKTNQEEIQTNLDIETKEWKETKKKLSAASILGKVTLNVGGDKFQTTVETLTKENDTFFTALFSQQWQLEKDEEGSIFIDRDGKLFAYILRYFRTGELELDDRSLRRDLITEAKFYSLKGLLGILTEARQDIMAKNQKDKIMELSQSQKLFDSYILMSNQQLKLDEFCGSSGRRWKLLFRGTRDGFTAKHFHRLCDRQKPTITVIQSKPQQWIFGGYTSIPWTSERSDKVDPHAFLFTLENPHGIPPTKYPVKEDCVRYAVRHSPSCGPTFGTVNSDGSDLCIFYGVDQSSCTYFPRAYLDLTGKEYYEEILEIGRQHFPANYRCFGITYSTMGIMCGRKGDIE</sequence>
<dbReference type="Proteomes" id="UP000663829">
    <property type="component" value="Unassembled WGS sequence"/>
</dbReference>
<evidence type="ECO:0000313" key="5">
    <source>
        <dbReference type="Proteomes" id="UP000663829"/>
    </source>
</evidence>
<evidence type="ECO:0000259" key="2">
    <source>
        <dbReference type="PROSITE" id="PS51886"/>
    </source>
</evidence>
<proteinExistence type="predicted"/>
<evidence type="ECO:0000313" key="3">
    <source>
        <dbReference type="EMBL" id="CAF1309599.1"/>
    </source>
</evidence>
<organism evidence="3 5">
    <name type="scientific">Didymodactylos carnosus</name>
    <dbReference type="NCBI Taxonomy" id="1234261"/>
    <lineage>
        <taxon>Eukaryota</taxon>
        <taxon>Metazoa</taxon>
        <taxon>Spiralia</taxon>
        <taxon>Gnathifera</taxon>
        <taxon>Rotifera</taxon>
        <taxon>Eurotatoria</taxon>
        <taxon>Bdelloidea</taxon>
        <taxon>Philodinida</taxon>
        <taxon>Philodinidae</taxon>
        <taxon>Didymodactylos</taxon>
    </lineage>
</organism>
<dbReference type="AlphaFoldDB" id="A0A815E3W3"/>
<name>A0A815E3W3_9BILA</name>
<dbReference type="Pfam" id="PF02214">
    <property type="entry name" value="BTB_2"/>
    <property type="match status" value="1"/>
</dbReference>
<evidence type="ECO:0000259" key="1">
    <source>
        <dbReference type="PROSITE" id="PS50097"/>
    </source>
</evidence>
<dbReference type="SMART" id="SM00584">
    <property type="entry name" value="TLDc"/>
    <property type="match status" value="1"/>
</dbReference>
<dbReference type="Gene3D" id="3.30.710.10">
    <property type="entry name" value="Potassium Channel Kv1.1, Chain A"/>
    <property type="match status" value="1"/>
</dbReference>
<dbReference type="InterPro" id="IPR003131">
    <property type="entry name" value="T1-type_BTB"/>
</dbReference>
<feature type="domain" description="BTB" evidence="1">
    <location>
        <begin position="98"/>
        <end position="167"/>
    </location>
</feature>
<dbReference type="PANTHER" id="PTHR11145">
    <property type="entry name" value="BTB/POZ DOMAIN-CONTAINING ADAPTER FOR CUL3-MEDIATED RHOA DEGRADATION PROTEIN FAMILY MEMBER"/>
    <property type="match status" value="1"/>
</dbReference>
<dbReference type="InterPro" id="IPR045068">
    <property type="entry name" value="BACURD1-3"/>
</dbReference>
<feature type="domain" description="TLDc" evidence="2">
    <location>
        <begin position="214"/>
        <end position="409"/>
    </location>
</feature>
<dbReference type="EMBL" id="CAJNOQ010012867">
    <property type="protein sequence ID" value="CAF1309599.1"/>
    <property type="molecule type" value="Genomic_DNA"/>
</dbReference>
<dbReference type="InterPro" id="IPR006571">
    <property type="entry name" value="TLDc_dom"/>
</dbReference>
<protein>
    <submittedName>
        <fullName evidence="3">Uncharacterized protein</fullName>
    </submittedName>
</protein>
<dbReference type="Proteomes" id="UP000681722">
    <property type="component" value="Unassembled WGS sequence"/>
</dbReference>
<dbReference type="OrthoDB" id="25620at2759"/>
<reference evidence="3" key="1">
    <citation type="submission" date="2021-02" db="EMBL/GenBank/DDBJ databases">
        <authorList>
            <person name="Nowell W R."/>
        </authorList>
    </citation>
    <scope>NUCLEOTIDE SEQUENCE</scope>
</reference>
<dbReference type="InterPro" id="IPR011333">
    <property type="entry name" value="SKP1/BTB/POZ_sf"/>
</dbReference>
<dbReference type="PANTHER" id="PTHR11145:SF8">
    <property type="entry name" value="RE57120P"/>
    <property type="match status" value="1"/>
</dbReference>
<gene>
    <name evidence="3" type="ORF">GPM918_LOCUS28928</name>
    <name evidence="4" type="ORF">SRO942_LOCUS29464</name>
</gene>
<accession>A0A815E3W3</accession>
<dbReference type="PROSITE" id="PS50097">
    <property type="entry name" value="BTB"/>
    <property type="match status" value="1"/>
</dbReference>